<evidence type="ECO:0000256" key="6">
    <source>
        <dbReference type="SAM" id="Phobius"/>
    </source>
</evidence>
<dbReference type="GO" id="GO:0005886">
    <property type="term" value="C:plasma membrane"/>
    <property type="evidence" value="ECO:0007669"/>
    <property type="project" value="UniProtKB-SubCell"/>
</dbReference>
<feature type="transmembrane region" description="Helical" evidence="6">
    <location>
        <begin position="220"/>
        <end position="240"/>
    </location>
</feature>
<dbReference type="PANTHER" id="PTHR35007">
    <property type="entry name" value="INTEGRAL MEMBRANE PROTEIN-RELATED"/>
    <property type="match status" value="1"/>
</dbReference>
<evidence type="ECO:0000256" key="5">
    <source>
        <dbReference type="ARBA" id="ARBA00023136"/>
    </source>
</evidence>
<evidence type="ECO:0000313" key="8">
    <source>
        <dbReference type="EMBL" id="RLV47860.1"/>
    </source>
</evidence>
<keyword evidence="2" id="KW-1003">Cell membrane</keyword>
<keyword evidence="9" id="KW-1185">Reference proteome</keyword>
<keyword evidence="5 6" id="KW-0472">Membrane</keyword>
<reference evidence="8 9" key="1">
    <citation type="submission" date="2018-10" db="EMBL/GenBank/DDBJ databases">
        <title>Marmoricola sp. 4Q3S-7 whole genome shotgun sequence.</title>
        <authorList>
            <person name="Li F."/>
        </authorList>
    </citation>
    <scope>NUCLEOTIDE SEQUENCE [LARGE SCALE GENOMIC DNA]</scope>
    <source>
        <strain evidence="8 9">4Q3S-7</strain>
    </source>
</reference>
<dbReference type="AlphaFoldDB" id="A0A3L8NXI3"/>
<sequence>MIDVLRTPIALLAGVVFGLGLFVAVLAVVGLPERPVGKPTKQRESLGERGRRMLFGAVAGLVALIGTHWVVAGVGIGLLVAFWDRIAGSGTVEKLAIGKLEALAQWTESLRDTIAGAIGLEQAIPATAANASPAIRPSLNLLVDRIRIRDPLPEALKAFAADLHDSSADVICAALLLNARLRGPGLRDVLSELAVSTREELDMRRRIEASRKAIRRSVRIVLVIVLGMMGGLSVFNRTYVKPYDTLLGQLMLIIITAIFGLGLLWLRSLAAPSKTERFLVFDDTTVVSDEIETIRTGGAA</sequence>
<dbReference type="InterPro" id="IPR018076">
    <property type="entry name" value="T2SS_GspF_dom"/>
</dbReference>
<accession>A0A3L8NXI3</accession>
<protein>
    <submittedName>
        <fullName evidence="8">Type II secretion system protein</fullName>
    </submittedName>
</protein>
<gene>
    <name evidence="8" type="ORF">D9V37_17230</name>
</gene>
<organism evidence="8 9">
    <name type="scientific">Nocardioides mangrovicus</name>
    <dbReference type="NCBI Taxonomy" id="2478913"/>
    <lineage>
        <taxon>Bacteria</taxon>
        <taxon>Bacillati</taxon>
        <taxon>Actinomycetota</taxon>
        <taxon>Actinomycetes</taxon>
        <taxon>Propionibacteriales</taxon>
        <taxon>Nocardioidaceae</taxon>
        <taxon>Nocardioides</taxon>
    </lineage>
</organism>
<keyword evidence="3 6" id="KW-0812">Transmembrane</keyword>
<evidence type="ECO:0000256" key="3">
    <source>
        <dbReference type="ARBA" id="ARBA00022692"/>
    </source>
</evidence>
<comment type="subcellular location">
    <subcellularLocation>
        <location evidence="1">Cell membrane</location>
        <topology evidence="1">Multi-pass membrane protein</topology>
    </subcellularLocation>
</comment>
<feature type="transmembrane region" description="Helical" evidence="6">
    <location>
        <begin position="9"/>
        <end position="32"/>
    </location>
</feature>
<feature type="transmembrane region" description="Helical" evidence="6">
    <location>
        <begin position="52"/>
        <end position="83"/>
    </location>
</feature>
<proteinExistence type="predicted"/>
<keyword evidence="4 6" id="KW-1133">Transmembrane helix</keyword>
<evidence type="ECO:0000313" key="9">
    <source>
        <dbReference type="Proteomes" id="UP000281708"/>
    </source>
</evidence>
<name>A0A3L8NXI3_9ACTN</name>
<feature type="domain" description="Type II secretion system protein GspF" evidence="7">
    <location>
        <begin position="107"/>
        <end position="230"/>
    </location>
</feature>
<comment type="caution">
    <text evidence="8">The sequence shown here is derived from an EMBL/GenBank/DDBJ whole genome shotgun (WGS) entry which is preliminary data.</text>
</comment>
<dbReference type="OrthoDB" id="5243396at2"/>
<dbReference type="RefSeq" id="WP_121807366.1">
    <property type="nucleotide sequence ID" value="NZ_RDBE01000010.1"/>
</dbReference>
<evidence type="ECO:0000259" key="7">
    <source>
        <dbReference type="Pfam" id="PF00482"/>
    </source>
</evidence>
<evidence type="ECO:0000256" key="2">
    <source>
        <dbReference type="ARBA" id="ARBA00022475"/>
    </source>
</evidence>
<evidence type="ECO:0000256" key="4">
    <source>
        <dbReference type="ARBA" id="ARBA00022989"/>
    </source>
</evidence>
<dbReference type="PANTHER" id="PTHR35007:SF3">
    <property type="entry name" value="POSSIBLE CONSERVED ALANINE RICH MEMBRANE PROTEIN"/>
    <property type="match status" value="1"/>
</dbReference>
<evidence type="ECO:0000256" key="1">
    <source>
        <dbReference type="ARBA" id="ARBA00004651"/>
    </source>
</evidence>
<dbReference type="Proteomes" id="UP000281708">
    <property type="component" value="Unassembled WGS sequence"/>
</dbReference>
<feature type="transmembrane region" description="Helical" evidence="6">
    <location>
        <begin position="246"/>
        <end position="266"/>
    </location>
</feature>
<dbReference type="EMBL" id="RDBE01000010">
    <property type="protein sequence ID" value="RLV47860.1"/>
    <property type="molecule type" value="Genomic_DNA"/>
</dbReference>
<dbReference type="Pfam" id="PF00482">
    <property type="entry name" value="T2SSF"/>
    <property type="match status" value="1"/>
</dbReference>